<evidence type="ECO:0000313" key="6">
    <source>
        <dbReference type="Proteomes" id="UP000463951"/>
    </source>
</evidence>
<keyword evidence="2" id="KW-0560">Oxidoreductase</keyword>
<dbReference type="SUPFAM" id="SSF51735">
    <property type="entry name" value="NAD(P)-binding Rossmann-fold domains"/>
    <property type="match status" value="1"/>
</dbReference>
<feature type="compositionally biased region" description="Basic and acidic residues" evidence="3">
    <location>
        <begin position="394"/>
        <end position="409"/>
    </location>
</feature>
<feature type="region of interest" description="Disordered" evidence="3">
    <location>
        <begin position="240"/>
        <end position="279"/>
    </location>
</feature>
<dbReference type="Pfam" id="PF13561">
    <property type="entry name" value="adh_short_C2"/>
    <property type="match status" value="1"/>
</dbReference>
<dbReference type="PRINTS" id="PR00081">
    <property type="entry name" value="GDHRDH"/>
</dbReference>
<accession>A0A499US96</accession>
<protein>
    <recommendedName>
        <fullName evidence="4">Beta-ketoacyl synthase-like N-terminal domain-containing protein</fullName>
    </recommendedName>
</protein>
<dbReference type="GO" id="GO:0016747">
    <property type="term" value="F:acyltransferase activity, transferring groups other than amino-acyl groups"/>
    <property type="evidence" value="ECO:0007669"/>
    <property type="project" value="UniProtKB-ARBA"/>
</dbReference>
<dbReference type="GO" id="GO:0016491">
    <property type="term" value="F:oxidoreductase activity"/>
    <property type="evidence" value="ECO:0007669"/>
    <property type="project" value="UniProtKB-KW"/>
</dbReference>
<dbReference type="PANTHER" id="PTHR43477:SF1">
    <property type="entry name" value="DIHYDROANTICAPSIN 7-DEHYDROGENASE"/>
    <property type="match status" value="1"/>
</dbReference>
<feature type="domain" description="Beta-ketoacyl synthase-like N-terminal" evidence="4">
    <location>
        <begin position="52"/>
        <end position="194"/>
    </location>
</feature>
<dbReference type="InterPro" id="IPR036291">
    <property type="entry name" value="NAD(P)-bd_dom_sf"/>
</dbReference>
<evidence type="ECO:0000256" key="2">
    <source>
        <dbReference type="ARBA" id="ARBA00023002"/>
    </source>
</evidence>
<dbReference type="InterPro" id="IPR014030">
    <property type="entry name" value="Ketoacyl_synth_N"/>
</dbReference>
<evidence type="ECO:0000259" key="4">
    <source>
        <dbReference type="Pfam" id="PF00109"/>
    </source>
</evidence>
<dbReference type="SUPFAM" id="SSF53901">
    <property type="entry name" value="Thiolase-like"/>
    <property type="match status" value="1"/>
</dbReference>
<evidence type="ECO:0000256" key="3">
    <source>
        <dbReference type="SAM" id="MobiDB-lite"/>
    </source>
</evidence>
<dbReference type="InterPro" id="IPR016039">
    <property type="entry name" value="Thiolase-like"/>
</dbReference>
<dbReference type="PANTHER" id="PTHR43477">
    <property type="entry name" value="DIHYDROANTICAPSIN 7-DEHYDROGENASE"/>
    <property type="match status" value="1"/>
</dbReference>
<feature type="region of interest" description="Disordered" evidence="3">
    <location>
        <begin position="1"/>
        <end position="32"/>
    </location>
</feature>
<proteinExistence type="inferred from homology"/>
<dbReference type="EMBL" id="AP019620">
    <property type="protein sequence ID" value="BBJ43520.1"/>
    <property type="molecule type" value="Genomic_DNA"/>
</dbReference>
<name>A0A499US96_9ACTN</name>
<feature type="compositionally biased region" description="Pro residues" evidence="3">
    <location>
        <begin position="381"/>
        <end position="393"/>
    </location>
</feature>
<dbReference type="CDD" id="cd05233">
    <property type="entry name" value="SDR_c"/>
    <property type="match status" value="1"/>
</dbReference>
<dbReference type="Pfam" id="PF00109">
    <property type="entry name" value="ketoacyl-synt"/>
    <property type="match status" value="1"/>
</dbReference>
<comment type="similarity">
    <text evidence="1">Belongs to the short-chain dehydrogenases/reductases (SDR) family.</text>
</comment>
<dbReference type="InterPro" id="IPR051122">
    <property type="entry name" value="SDR_DHRS6-like"/>
</dbReference>
<dbReference type="AlphaFoldDB" id="A0A499US96"/>
<feature type="compositionally biased region" description="Low complexity" evidence="3">
    <location>
        <begin position="1"/>
        <end position="25"/>
    </location>
</feature>
<dbReference type="Gene3D" id="3.40.47.10">
    <property type="match status" value="1"/>
</dbReference>
<feature type="region of interest" description="Disordered" evidence="3">
    <location>
        <begin position="321"/>
        <end position="409"/>
    </location>
</feature>
<feature type="compositionally biased region" description="Low complexity" evidence="3">
    <location>
        <begin position="353"/>
        <end position="362"/>
    </location>
</feature>
<reference evidence="5 6" key="1">
    <citation type="journal article" date="2020" name="Int. J. Syst. Evol. Microbiol.">
        <title>Reclassification of Streptomyces castelarensis and Streptomyces sporoclivatus as later heterotypic synonyms of Streptomyces antimycoticus.</title>
        <authorList>
            <person name="Komaki H."/>
            <person name="Tamura T."/>
        </authorList>
    </citation>
    <scope>NUCLEOTIDE SEQUENCE [LARGE SCALE GENOMIC DNA]</scope>
    <source>
        <strain evidence="5 6">NBRC 100767</strain>
    </source>
</reference>
<dbReference type="Gene3D" id="3.40.50.720">
    <property type="entry name" value="NAD(P)-binding Rossmann-like Domain"/>
    <property type="match status" value="2"/>
</dbReference>
<gene>
    <name evidence="5" type="ORF">SSPO_062380</name>
</gene>
<dbReference type="InterPro" id="IPR002347">
    <property type="entry name" value="SDR_fam"/>
</dbReference>
<dbReference type="Proteomes" id="UP000463951">
    <property type="component" value="Chromosome"/>
</dbReference>
<evidence type="ECO:0000256" key="1">
    <source>
        <dbReference type="ARBA" id="ARBA00006484"/>
    </source>
</evidence>
<organism evidence="5 6">
    <name type="scientific">Streptomyces antimycoticus</name>
    <dbReference type="NCBI Taxonomy" id="68175"/>
    <lineage>
        <taxon>Bacteria</taxon>
        <taxon>Bacillati</taxon>
        <taxon>Actinomycetota</taxon>
        <taxon>Actinomycetes</taxon>
        <taxon>Kitasatosporales</taxon>
        <taxon>Streptomycetaceae</taxon>
        <taxon>Streptomyces</taxon>
        <taxon>Streptomyces violaceusniger group</taxon>
    </lineage>
</organism>
<feature type="compositionally biased region" description="Basic residues" evidence="3">
    <location>
        <begin position="363"/>
        <end position="374"/>
    </location>
</feature>
<evidence type="ECO:0000313" key="5">
    <source>
        <dbReference type="EMBL" id="BBJ43520.1"/>
    </source>
</evidence>
<sequence length="679" mass="72895">MSDARAAAGPPMATKAAPLRRAGGEANEEAARSEPVVGLVVTGIGTVGADGFDFRTALGRHGYKYLPAASQYFLAAAKRALAQAGPDALEAVGPEERGAAVGTNSAAVALHHTMDRTVTATGAGDLSPVTAPYFSINLFGSRLATEHDLKGFNLTFTSPRVAGLEALQNGRRALVTGRARWLLAGATEEALPEGEPGAETSEAGAVALVLEPETAARSRGAAALGRVGVRSFFLPPRVAGSAEGPSGPRRCCGTRWTPSATGPTSRWPSPPSWTAPRSARPWRRRWRRRCWTSRRPAGGRRPGSWSGSWRVRARWSRWRAWPPPSAHRRDMSTPSSRRRPRGTSRSAWSRLAAPPRTVPWRTVPRRTVPRRTVPRRTVPPRTVPPRTAPPRAAPPERKPAARKRAADEWTTEGERPMITRLEGSWCLVLGASSGMGLAIAHELAREGVHILGVHFDTTDGQEKAAVAREEMRGHGVEAHFFNANAASARTREELLPRFEELTGGTGIRIVVHSLAFGTLLPYVGAEGEDSLTARQMNMTLDVMAHSLVYWTQDLFTAGLLREGAKVYAMTSAGGTRVMPHYGAVSAAKAALESHVRQLALELAPSGIAVNALRAGVTPTPSMERIPGSDRLAVHARDLNPHRRLTRPEDIAEAVSLLSRTDSSWITGNVIGVDGGELLT</sequence>